<geneLocation type="plasmid" evidence="1 2">
    <name>pJM1A</name>
</geneLocation>
<keyword evidence="1" id="KW-0614">Plasmid</keyword>
<accession>A0AAF0P3H9</accession>
<reference evidence="1 2" key="1">
    <citation type="journal article" date="2017" name="BMC Genomics">
        <title>Comparative and functional genomics of the Lactococcus lactis taxon; insights into evolution and niche adaptation.</title>
        <authorList>
            <person name="Kelleher P."/>
            <person name="Bottacini F."/>
            <person name="Mahony J."/>
            <person name="Kilcawley K.N."/>
            <person name="van Sinderen D."/>
        </authorList>
    </citation>
    <scope>NUCLEOTIDE SEQUENCE [LARGE SCALE GENOMIC DNA]</scope>
    <source>
        <strain evidence="1 2">JM1</strain>
    </source>
</reference>
<evidence type="ECO:0000313" key="1">
    <source>
        <dbReference type="EMBL" id="WMF94449.1"/>
    </source>
</evidence>
<dbReference type="AlphaFoldDB" id="A0AAF0P3H9"/>
<sequence>MTQYLAILISDFTTNTINEIIMSKRAIGKIELIFKKATWYLRGRIELLIIPKTSTITPLTNILKVVLFDVWLILRIISTPMTSATIPVSER</sequence>
<organism evidence="1 2">
    <name type="scientific">Lactococcus lactis subsp. cremoris</name>
    <name type="common">Streptococcus cremoris</name>
    <dbReference type="NCBI Taxonomy" id="1359"/>
    <lineage>
        <taxon>Bacteria</taxon>
        <taxon>Bacillati</taxon>
        <taxon>Bacillota</taxon>
        <taxon>Bacilli</taxon>
        <taxon>Lactobacillales</taxon>
        <taxon>Streptococcaceae</taxon>
        <taxon>Lactococcus</taxon>
    </lineage>
</organism>
<gene>
    <name evidence="1" type="ORF">LLJM1_04510</name>
</gene>
<evidence type="ECO:0000313" key="2">
    <source>
        <dbReference type="Proteomes" id="UP000191806"/>
    </source>
</evidence>
<dbReference type="Proteomes" id="UP000191806">
    <property type="component" value="Plasmid pJM1A"/>
</dbReference>
<protein>
    <submittedName>
        <fullName evidence="1">Uncharacterized protein</fullName>
    </submittedName>
</protein>
<proteinExistence type="predicted"/>
<name>A0AAF0P3H9_LACLC</name>
<dbReference type="EMBL" id="CP016746">
    <property type="protein sequence ID" value="WMF94449.1"/>
    <property type="molecule type" value="Genomic_DNA"/>
</dbReference>
<dbReference type="RefSeq" id="WP_153041308.1">
    <property type="nucleotide sequence ID" value="NZ_CP016746.2"/>
</dbReference>